<dbReference type="PANTHER" id="PTHR41259">
    <property type="entry name" value="DOUBLE-STRAND BREAK REPAIR RAD50 ATPASE, PUTATIVE-RELATED"/>
    <property type="match status" value="1"/>
</dbReference>
<accession>A0A1I4A7Q4</accession>
<evidence type="ECO:0000313" key="4">
    <source>
        <dbReference type="EMBL" id="SFK51971.1"/>
    </source>
</evidence>
<evidence type="ECO:0000259" key="3">
    <source>
        <dbReference type="Pfam" id="PF13476"/>
    </source>
</evidence>
<reference evidence="5" key="1">
    <citation type="submission" date="2016-10" db="EMBL/GenBank/DDBJ databases">
        <authorList>
            <person name="Varghese N."/>
            <person name="Submissions S."/>
        </authorList>
    </citation>
    <scope>NUCLEOTIDE SEQUENCE [LARGE SCALE GENOMIC DNA]</scope>
    <source>
        <strain evidence="5">OK042</strain>
    </source>
</reference>
<sequence>MRIEEIQLKGFGKWQDEVFRFAPGINVFAAPNESGKSTLLQGIFAALYGLKRDYVKSARYLPEYEKYLPWHQGEYETIITYELAGKSYRLHRILRKEREQARIFLDPEWTELTDIYMEDRRRERDFVEKHTGLTRSLFTDITWIRREPLTAAEHLVPALSSSEESNPEVHLMLAGLERDLSAIGKKERAENTLLGKAGALVAQKEVELAGAESSWGIIRQLTQQIAEWEAERMELEQQRTRVLQRQQRIKMQEEAWNERWQKSYSTPASASDWQWWERTGASQEESQIHEEAQAALAGLSHLQVSEITETTEMDQTMDQERLLVDYEKGVSLRKRWEEGNLQLARLAATTITAGSRRHSRGDLPSKAARQSAWLWGGSGLLAVLGIAAAAADQTGLCIALFFLMVAVAGVAWIKGRSRGLEQKQSQEIFAQAEELQSLQQELRRLEIELRELVLAWDAPDWESFAAKREELLNRQRSFESNQLKAQLSRKDAEAQIMNRWGEQLRALLEQEQRVRLQEREHFRAEAQRIEERMQHVREQMARANGEMAAHDTVPVAKARGEYEEAVAGLRQLQRKREALQTARDALQEALAEWNRDISPGINQQASNVLTQITGGVYRDVRMDPHEGFAIRVLEPSRQMVLEQEQCSTGTQDQLYLAQRLSLAHHVSQQTEPLPLFFDDHFVHYDDERLRKALAHIHELSAERQIFLFTCQERELHILEPLLRFSDRHFVHTLG</sequence>
<dbReference type="PANTHER" id="PTHR41259:SF1">
    <property type="entry name" value="DOUBLE-STRAND BREAK REPAIR RAD50 ATPASE, PUTATIVE-RELATED"/>
    <property type="match status" value="1"/>
</dbReference>
<name>A0A1I4A7Q4_9BACL</name>
<dbReference type="Gene3D" id="3.40.50.300">
    <property type="entry name" value="P-loop containing nucleotide triphosphate hydrolases"/>
    <property type="match status" value="2"/>
</dbReference>
<keyword evidence="5" id="KW-1185">Reference proteome</keyword>
<proteinExistence type="predicted"/>
<dbReference type="GO" id="GO:0016887">
    <property type="term" value="F:ATP hydrolysis activity"/>
    <property type="evidence" value="ECO:0007669"/>
    <property type="project" value="InterPro"/>
</dbReference>
<feature type="coiled-coil region" evidence="1">
    <location>
        <begin position="519"/>
        <end position="596"/>
    </location>
</feature>
<feature type="coiled-coil region" evidence="1">
    <location>
        <begin position="218"/>
        <end position="245"/>
    </location>
</feature>
<gene>
    <name evidence="4" type="ORF">SAMN05518846_114171</name>
</gene>
<keyword evidence="2" id="KW-0812">Transmembrane</keyword>
<dbReference type="EMBL" id="FORT01000014">
    <property type="protein sequence ID" value="SFK51971.1"/>
    <property type="molecule type" value="Genomic_DNA"/>
</dbReference>
<feature type="transmembrane region" description="Helical" evidence="2">
    <location>
        <begin position="372"/>
        <end position="390"/>
    </location>
</feature>
<feature type="coiled-coil region" evidence="1">
    <location>
        <begin position="428"/>
        <end position="455"/>
    </location>
</feature>
<keyword evidence="1" id="KW-0175">Coiled coil</keyword>
<dbReference type="Pfam" id="PF13476">
    <property type="entry name" value="AAA_23"/>
    <property type="match status" value="1"/>
</dbReference>
<dbReference type="Proteomes" id="UP000198915">
    <property type="component" value="Unassembled WGS sequence"/>
</dbReference>
<dbReference type="GO" id="GO:0006302">
    <property type="term" value="P:double-strand break repair"/>
    <property type="evidence" value="ECO:0007669"/>
    <property type="project" value="InterPro"/>
</dbReference>
<evidence type="ECO:0000256" key="2">
    <source>
        <dbReference type="SAM" id="Phobius"/>
    </source>
</evidence>
<evidence type="ECO:0000313" key="5">
    <source>
        <dbReference type="Proteomes" id="UP000198915"/>
    </source>
</evidence>
<evidence type="ECO:0000256" key="1">
    <source>
        <dbReference type="SAM" id="Coils"/>
    </source>
</evidence>
<dbReference type="STRING" id="1884381.SAMN05518846_114171"/>
<protein>
    <submittedName>
        <fullName evidence="4">AAA domain-containing protein</fullName>
    </submittedName>
</protein>
<dbReference type="SUPFAM" id="SSF52540">
    <property type="entry name" value="P-loop containing nucleoside triphosphate hydrolases"/>
    <property type="match status" value="1"/>
</dbReference>
<keyword evidence="2" id="KW-1133">Transmembrane helix</keyword>
<feature type="domain" description="Rad50/SbcC-type AAA" evidence="3">
    <location>
        <begin position="6"/>
        <end position="255"/>
    </location>
</feature>
<feature type="transmembrane region" description="Helical" evidence="2">
    <location>
        <begin position="396"/>
        <end position="413"/>
    </location>
</feature>
<dbReference type="RefSeq" id="WP_092273477.1">
    <property type="nucleotide sequence ID" value="NZ_FORT01000014.1"/>
</dbReference>
<keyword evidence="2" id="KW-0472">Membrane</keyword>
<organism evidence="4 5">
    <name type="scientific">Brevibacillus centrosporus</name>
    <dbReference type="NCBI Taxonomy" id="54910"/>
    <lineage>
        <taxon>Bacteria</taxon>
        <taxon>Bacillati</taxon>
        <taxon>Bacillota</taxon>
        <taxon>Bacilli</taxon>
        <taxon>Bacillales</taxon>
        <taxon>Paenibacillaceae</taxon>
        <taxon>Brevibacillus</taxon>
    </lineage>
</organism>
<dbReference type="InterPro" id="IPR027417">
    <property type="entry name" value="P-loop_NTPase"/>
</dbReference>
<dbReference type="AlphaFoldDB" id="A0A1I4A7Q4"/>
<dbReference type="InterPro" id="IPR038729">
    <property type="entry name" value="Rad50/SbcC_AAA"/>
</dbReference>